<keyword evidence="2" id="KW-1133">Transmembrane helix</keyword>
<dbReference type="Proteomes" id="UP000440198">
    <property type="component" value="Unassembled WGS sequence"/>
</dbReference>
<dbReference type="GO" id="GO:0016020">
    <property type="term" value="C:membrane"/>
    <property type="evidence" value="ECO:0007669"/>
    <property type="project" value="InterPro"/>
</dbReference>
<feature type="coiled-coil region" evidence="1">
    <location>
        <begin position="145"/>
        <end position="172"/>
    </location>
</feature>
<keyword evidence="2" id="KW-0472">Membrane</keyword>
<dbReference type="Proteomes" id="UP000095517">
    <property type="component" value="Unassembled WGS sequence"/>
</dbReference>
<reference evidence="4 7" key="1">
    <citation type="submission" date="2015-09" db="EMBL/GenBank/DDBJ databases">
        <authorList>
            <consortium name="Pathogen Informatics"/>
        </authorList>
    </citation>
    <scope>NUCLEOTIDE SEQUENCE [LARGE SCALE GENOMIC DNA]</scope>
    <source>
        <strain evidence="4 7">2789STDY5608840</strain>
    </source>
</reference>
<feature type="transmembrane region" description="Helical" evidence="2">
    <location>
        <begin position="87"/>
        <end position="106"/>
    </location>
</feature>
<dbReference type="Pfam" id="PF06580">
    <property type="entry name" value="His_kinase"/>
    <property type="match status" value="1"/>
</dbReference>
<feature type="transmembrane region" description="Helical" evidence="2">
    <location>
        <begin position="45"/>
        <end position="66"/>
    </location>
</feature>
<protein>
    <submittedName>
        <fullName evidence="5">Histidine kinase</fullName>
    </submittedName>
    <submittedName>
        <fullName evidence="4">Two-component system sensor</fullName>
    </submittedName>
</protein>
<keyword evidence="5" id="KW-0808">Transferase</keyword>
<dbReference type="PANTHER" id="PTHR34220:SF7">
    <property type="entry name" value="SENSOR HISTIDINE KINASE YPDA"/>
    <property type="match status" value="1"/>
</dbReference>
<evidence type="ECO:0000313" key="6">
    <source>
        <dbReference type="EMBL" id="KAA5256796.1"/>
    </source>
</evidence>
<dbReference type="STRING" id="338188.ERS852397_02639"/>
<dbReference type="InterPro" id="IPR050640">
    <property type="entry name" value="Bact_2-comp_sensor_kinase"/>
</dbReference>
<keyword evidence="9" id="KW-1185">Reference proteome</keyword>
<keyword evidence="1" id="KW-0175">Coiled coil</keyword>
<evidence type="ECO:0000256" key="2">
    <source>
        <dbReference type="SAM" id="Phobius"/>
    </source>
</evidence>
<feature type="transmembrane region" description="Helical" evidence="2">
    <location>
        <begin position="12"/>
        <end position="33"/>
    </location>
</feature>
<feature type="transmembrane region" description="Helical" evidence="2">
    <location>
        <begin position="126"/>
        <end position="145"/>
    </location>
</feature>
<evidence type="ECO:0000313" key="5">
    <source>
        <dbReference type="EMBL" id="KAA5229543.1"/>
    </source>
</evidence>
<name>A0A174HG49_9BACE</name>
<dbReference type="GO" id="GO:0000155">
    <property type="term" value="F:phosphorelay sensor kinase activity"/>
    <property type="evidence" value="ECO:0007669"/>
    <property type="project" value="InterPro"/>
</dbReference>
<dbReference type="EMBL" id="CYZH01000014">
    <property type="protein sequence ID" value="CUO72100.1"/>
    <property type="molecule type" value="Genomic_DNA"/>
</dbReference>
<keyword evidence="2" id="KW-0812">Transmembrane</keyword>
<sequence length="352" mass="40471">MKRTANIMNVKFNTLFYTALFSGLGVFSFLLLINYAAFPDKVADIFHSVGTLSFFVLAFNVLGYATMRLSTWVDNQYALNLHRRWKLISVYVVVMGMFFLLNYGLLVTAKLLAGASHPFMFPNGGWRILITVWLVELVILGLLLANRSIRNALKLQQEAAALQKENNTARYTALQNQLNPHFLFNSLNTLISEIRYNPANAELFTQHLSDVYRYTLQCQNQRLTTLREELDFLNSYVFLHRVRLGDCIYIDNRIPESCLECQLPPLTIQLLAENVIKHNVIHMGKPMTIELIYMEKEKELVVRNRIQAKKSATAFGTGLKNLSVRYKLLCGRDIVIENDSQEFTVKIPLLYE</sequence>
<organism evidence="4 7">
    <name type="scientific">Bacteroides finegoldii</name>
    <dbReference type="NCBI Taxonomy" id="338188"/>
    <lineage>
        <taxon>Bacteria</taxon>
        <taxon>Pseudomonadati</taxon>
        <taxon>Bacteroidota</taxon>
        <taxon>Bacteroidia</taxon>
        <taxon>Bacteroidales</taxon>
        <taxon>Bacteroidaceae</taxon>
        <taxon>Bacteroides</taxon>
    </lineage>
</organism>
<evidence type="ECO:0000259" key="3">
    <source>
        <dbReference type="Pfam" id="PF06580"/>
    </source>
</evidence>
<dbReference type="EMBL" id="VWAG01000018">
    <property type="protein sequence ID" value="KAA5256796.1"/>
    <property type="molecule type" value="Genomic_DNA"/>
</dbReference>
<accession>A0A174HG49</accession>
<feature type="domain" description="Signal transduction histidine kinase internal region" evidence="3">
    <location>
        <begin position="169"/>
        <end position="246"/>
    </location>
</feature>
<proteinExistence type="predicted"/>
<dbReference type="AlphaFoldDB" id="A0A174HG49"/>
<evidence type="ECO:0000313" key="4">
    <source>
        <dbReference type="EMBL" id="CUO72100.1"/>
    </source>
</evidence>
<evidence type="ECO:0000313" key="7">
    <source>
        <dbReference type="Proteomes" id="UP000095517"/>
    </source>
</evidence>
<evidence type="ECO:0000313" key="9">
    <source>
        <dbReference type="Proteomes" id="UP000440198"/>
    </source>
</evidence>
<gene>
    <name evidence="4" type="primary">ypdA_1</name>
    <name evidence="4" type="ORF">ERS852397_02639</name>
    <name evidence="6" type="ORF">F2Z09_11380</name>
    <name evidence="5" type="ORF">F2Z22_13255</name>
</gene>
<dbReference type="GeneID" id="92988807"/>
<reference evidence="8 9" key="2">
    <citation type="journal article" date="2019" name="Nat. Med.">
        <title>A library of human gut bacterial isolates paired with longitudinal multiomics data enables mechanistic microbiome research.</title>
        <authorList>
            <person name="Poyet M."/>
            <person name="Groussin M."/>
            <person name="Gibbons S.M."/>
            <person name="Avila-Pacheco J."/>
            <person name="Jiang X."/>
            <person name="Kearney S.M."/>
            <person name="Perrotta A.R."/>
            <person name="Berdy B."/>
            <person name="Zhao S."/>
            <person name="Lieberman T.D."/>
            <person name="Swanson P.K."/>
            <person name="Smith M."/>
            <person name="Roesemann S."/>
            <person name="Alexander J.E."/>
            <person name="Rich S.A."/>
            <person name="Livny J."/>
            <person name="Vlamakis H."/>
            <person name="Clish C."/>
            <person name="Bullock K."/>
            <person name="Deik A."/>
            <person name="Scott J."/>
            <person name="Pierce K.A."/>
            <person name="Xavier R.J."/>
            <person name="Alm E.J."/>
        </authorList>
    </citation>
    <scope>NUCLEOTIDE SEQUENCE [LARGE SCALE GENOMIC DNA]</scope>
    <source>
        <strain evidence="6 9">BIOML-A2</strain>
        <strain evidence="5 8">BIOML-A6</strain>
    </source>
</reference>
<evidence type="ECO:0000313" key="8">
    <source>
        <dbReference type="Proteomes" id="UP000421791"/>
    </source>
</evidence>
<dbReference type="PANTHER" id="PTHR34220">
    <property type="entry name" value="SENSOR HISTIDINE KINASE YPDA"/>
    <property type="match status" value="1"/>
</dbReference>
<dbReference type="InterPro" id="IPR010559">
    <property type="entry name" value="Sig_transdc_His_kin_internal"/>
</dbReference>
<dbReference type="Proteomes" id="UP000421791">
    <property type="component" value="Unassembled WGS sequence"/>
</dbReference>
<keyword evidence="5" id="KW-0418">Kinase</keyword>
<evidence type="ECO:0000256" key="1">
    <source>
        <dbReference type="SAM" id="Coils"/>
    </source>
</evidence>
<dbReference type="RefSeq" id="WP_007752034.1">
    <property type="nucleotide sequence ID" value="NZ_CABIXA010000014.1"/>
</dbReference>
<dbReference type="EMBL" id="VWAK01000022">
    <property type="protein sequence ID" value="KAA5229543.1"/>
    <property type="molecule type" value="Genomic_DNA"/>
</dbReference>